<feature type="region of interest" description="Disordered" evidence="1">
    <location>
        <begin position="33"/>
        <end position="106"/>
    </location>
</feature>
<keyword evidence="3" id="KW-1185">Reference proteome</keyword>
<dbReference type="AlphaFoldDB" id="A0AAV7KQM6"/>
<sequence length="106" mass="11760">MCWCCRVQPRAGGLSNQSLWLLGLKGARRPAHTLENVEKEAGRAADEEASVEEAGVWGREDRRQQRPPVKSQDTSEGEDVSRTLTAAHREDSSHGSGEVWHSQVRP</sequence>
<feature type="compositionally biased region" description="Basic and acidic residues" evidence="1">
    <location>
        <begin position="35"/>
        <end position="46"/>
    </location>
</feature>
<dbReference type="Proteomes" id="UP001066276">
    <property type="component" value="Chromosome 12"/>
</dbReference>
<organism evidence="2 3">
    <name type="scientific">Pleurodeles waltl</name>
    <name type="common">Iberian ribbed newt</name>
    <dbReference type="NCBI Taxonomy" id="8319"/>
    <lineage>
        <taxon>Eukaryota</taxon>
        <taxon>Metazoa</taxon>
        <taxon>Chordata</taxon>
        <taxon>Craniata</taxon>
        <taxon>Vertebrata</taxon>
        <taxon>Euteleostomi</taxon>
        <taxon>Amphibia</taxon>
        <taxon>Batrachia</taxon>
        <taxon>Caudata</taxon>
        <taxon>Salamandroidea</taxon>
        <taxon>Salamandridae</taxon>
        <taxon>Pleurodelinae</taxon>
        <taxon>Pleurodeles</taxon>
    </lineage>
</organism>
<reference evidence="2" key="1">
    <citation type="journal article" date="2022" name="bioRxiv">
        <title>Sequencing and chromosome-scale assembly of the giantPleurodeles waltlgenome.</title>
        <authorList>
            <person name="Brown T."/>
            <person name="Elewa A."/>
            <person name="Iarovenko S."/>
            <person name="Subramanian E."/>
            <person name="Araus A.J."/>
            <person name="Petzold A."/>
            <person name="Susuki M."/>
            <person name="Suzuki K.-i.T."/>
            <person name="Hayashi T."/>
            <person name="Toyoda A."/>
            <person name="Oliveira C."/>
            <person name="Osipova E."/>
            <person name="Leigh N.D."/>
            <person name="Simon A."/>
            <person name="Yun M.H."/>
        </authorList>
    </citation>
    <scope>NUCLEOTIDE SEQUENCE</scope>
    <source>
        <strain evidence="2">20211129_DDA</strain>
        <tissue evidence="2">Liver</tissue>
    </source>
</reference>
<comment type="caution">
    <text evidence="2">The sequence shown here is derived from an EMBL/GenBank/DDBJ whole genome shotgun (WGS) entry which is preliminary data.</text>
</comment>
<evidence type="ECO:0000313" key="3">
    <source>
        <dbReference type="Proteomes" id="UP001066276"/>
    </source>
</evidence>
<protein>
    <submittedName>
        <fullName evidence="2">Uncharacterized protein</fullName>
    </submittedName>
</protein>
<proteinExistence type="predicted"/>
<evidence type="ECO:0000313" key="2">
    <source>
        <dbReference type="EMBL" id="KAJ1080709.1"/>
    </source>
</evidence>
<evidence type="ECO:0000256" key="1">
    <source>
        <dbReference type="SAM" id="MobiDB-lite"/>
    </source>
</evidence>
<gene>
    <name evidence="2" type="ORF">NDU88_000903</name>
</gene>
<dbReference type="EMBL" id="JANPWB010000016">
    <property type="protein sequence ID" value="KAJ1080709.1"/>
    <property type="molecule type" value="Genomic_DNA"/>
</dbReference>
<accession>A0AAV7KQM6</accession>
<name>A0AAV7KQM6_PLEWA</name>